<evidence type="ECO:0000313" key="2">
    <source>
        <dbReference type="EMBL" id="EMD33407.1"/>
    </source>
</evidence>
<evidence type="ECO:0000313" key="3">
    <source>
        <dbReference type="Proteomes" id="UP000016930"/>
    </source>
</evidence>
<sequence>MPNPPALRRSTHNVRRKSVPQLHPTSQDPDPASRNLEAEAEAQRRRRSSRRVTAPAFRVAEPDFSMYDQLPQPILTSESWREQTRARAERQPQRQHRSSRDPEYSRSMTTGRT</sequence>
<dbReference type="HOGENOM" id="CLU_2133212_0_0_1"/>
<protein>
    <submittedName>
        <fullName evidence="2">Uncharacterized protein</fullName>
    </submittedName>
</protein>
<keyword evidence="3" id="KW-1185">Reference proteome</keyword>
<dbReference type="Proteomes" id="UP000016930">
    <property type="component" value="Unassembled WGS sequence"/>
</dbReference>
<dbReference type="AlphaFoldDB" id="M2R5H1"/>
<feature type="compositionally biased region" description="Basic and acidic residues" evidence="1">
    <location>
        <begin position="79"/>
        <end position="104"/>
    </location>
</feature>
<name>M2R5H1_CERS8</name>
<reference evidence="2 3" key="1">
    <citation type="journal article" date="2012" name="Proc. Natl. Acad. Sci. U.S.A.">
        <title>Comparative genomics of Ceriporiopsis subvermispora and Phanerochaete chrysosporium provide insight into selective ligninolysis.</title>
        <authorList>
            <person name="Fernandez-Fueyo E."/>
            <person name="Ruiz-Duenas F.J."/>
            <person name="Ferreira P."/>
            <person name="Floudas D."/>
            <person name="Hibbett D.S."/>
            <person name="Canessa P."/>
            <person name="Larrondo L.F."/>
            <person name="James T.Y."/>
            <person name="Seelenfreund D."/>
            <person name="Lobos S."/>
            <person name="Polanco R."/>
            <person name="Tello M."/>
            <person name="Honda Y."/>
            <person name="Watanabe T."/>
            <person name="Watanabe T."/>
            <person name="Ryu J.S."/>
            <person name="Kubicek C.P."/>
            <person name="Schmoll M."/>
            <person name="Gaskell J."/>
            <person name="Hammel K.E."/>
            <person name="St John F.J."/>
            <person name="Vanden Wymelenberg A."/>
            <person name="Sabat G."/>
            <person name="Splinter BonDurant S."/>
            <person name="Syed K."/>
            <person name="Yadav J.S."/>
            <person name="Doddapaneni H."/>
            <person name="Subramanian V."/>
            <person name="Lavin J.L."/>
            <person name="Oguiza J.A."/>
            <person name="Perez G."/>
            <person name="Pisabarro A.G."/>
            <person name="Ramirez L."/>
            <person name="Santoyo F."/>
            <person name="Master E."/>
            <person name="Coutinho P.M."/>
            <person name="Henrissat B."/>
            <person name="Lombard V."/>
            <person name="Magnuson J.K."/>
            <person name="Kuees U."/>
            <person name="Hori C."/>
            <person name="Igarashi K."/>
            <person name="Samejima M."/>
            <person name="Held B.W."/>
            <person name="Barry K.W."/>
            <person name="LaButti K.M."/>
            <person name="Lapidus A."/>
            <person name="Lindquist E.A."/>
            <person name="Lucas S.M."/>
            <person name="Riley R."/>
            <person name="Salamov A.A."/>
            <person name="Hoffmeister D."/>
            <person name="Schwenk D."/>
            <person name="Hadar Y."/>
            <person name="Yarden O."/>
            <person name="de Vries R.P."/>
            <person name="Wiebenga A."/>
            <person name="Stenlid J."/>
            <person name="Eastwood D."/>
            <person name="Grigoriev I.V."/>
            <person name="Berka R.M."/>
            <person name="Blanchette R.A."/>
            <person name="Kersten P."/>
            <person name="Martinez A.T."/>
            <person name="Vicuna R."/>
            <person name="Cullen D."/>
        </authorList>
    </citation>
    <scope>NUCLEOTIDE SEQUENCE [LARGE SCALE GENOMIC DNA]</scope>
    <source>
        <strain evidence="2 3">B</strain>
    </source>
</reference>
<organism evidence="2 3">
    <name type="scientific">Ceriporiopsis subvermispora (strain B)</name>
    <name type="common">White-rot fungus</name>
    <name type="synonym">Gelatoporia subvermispora</name>
    <dbReference type="NCBI Taxonomy" id="914234"/>
    <lineage>
        <taxon>Eukaryota</taxon>
        <taxon>Fungi</taxon>
        <taxon>Dikarya</taxon>
        <taxon>Basidiomycota</taxon>
        <taxon>Agaricomycotina</taxon>
        <taxon>Agaricomycetes</taxon>
        <taxon>Polyporales</taxon>
        <taxon>Gelatoporiaceae</taxon>
        <taxon>Gelatoporia</taxon>
    </lineage>
</organism>
<feature type="region of interest" description="Disordered" evidence="1">
    <location>
        <begin position="1"/>
        <end position="113"/>
    </location>
</feature>
<gene>
    <name evidence="2" type="ORF">CERSUDRAFT_118006</name>
</gene>
<feature type="compositionally biased region" description="Basic residues" evidence="1">
    <location>
        <begin position="9"/>
        <end position="18"/>
    </location>
</feature>
<proteinExistence type="predicted"/>
<evidence type="ECO:0000256" key="1">
    <source>
        <dbReference type="SAM" id="MobiDB-lite"/>
    </source>
</evidence>
<accession>M2R5H1</accession>
<dbReference type="EMBL" id="KB445806">
    <property type="protein sequence ID" value="EMD33407.1"/>
    <property type="molecule type" value="Genomic_DNA"/>
</dbReference>